<gene>
    <name evidence="1" type="ORF">AK37_01657</name>
</gene>
<dbReference type="PATRIC" id="fig|1114960.4.peg.321"/>
<comment type="caution">
    <text evidence="1">The sequence shown here is derived from an EMBL/GenBank/DDBJ whole genome shotgun (WGS) entry which is preliminary data.</text>
</comment>
<dbReference type="AlphaFoldDB" id="H0JL78"/>
<evidence type="ECO:0000313" key="1">
    <source>
        <dbReference type="EMBL" id="EHK86413.1"/>
    </source>
</evidence>
<dbReference type="EMBL" id="AHBW01000026">
    <property type="protein sequence ID" value="EHK86413.1"/>
    <property type="molecule type" value="Genomic_DNA"/>
</dbReference>
<dbReference type="Proteomes" id="UP000005064">
    <property type="component" value="Unassembled WGS sequence"/>
</dbReference>
<sequence>MTEQIDIRAAALTMAQEAAKHSENRPILALDYANAAEALHRLADIEDRLDFAPSQHAVSRAKIANELDATGPLEVLTLLGDEVRILASLATSRLADGPRDQRVQDLLDRARRALQ</sequence>
<organism evidence="1 2">
    <name type="scientific">Rhodococcus pyridinivorans AK37</name>
    <dbReference type="NCBI Taxonomy" id="1114960"/>
    <lineage>
        <taxon>Bacteria</taxon>
        <taxon>Bacillati</taxon>
        <taxon>Actinomycetota</taxon>
        <taxon>Actinomycetes</taxon>
        <taxon>Mycobacteriales</taxon>
        <taxon>Nocardiaceae</taxon>
        <taxon>Rhodococcus</taxon>
    </lineage>
</organism>
<reference evidence="1 2" key="1">
    <citation type="submission" date="2011-12" db="EMBL/GenBank/DDBJ databases">
        <authorList>
            <person name="Kriszt B."/>
            <person name="Tancsics A."/>
            <person name="Cserhati M."/>
            <person name="Toth A."/>
            <person name="Nagy I."/>
            <person name="Horvath B."/>
            <person name="Tamura T."/>
            <person name="Kukolya J."/>
            <person name="Szoboszlay S."/>
        </authorList>
    </citation>
    <scope>NUCLEOTIDE SEQUENCE [LARGE SCALE GENOMIC DNA]</scope>
    <source>
        <strain evidence="1 2">AK37</strain>
    </source>
</reference>
<protein>
    <submittedName>
        <fullName evidence="1">Uncharacterized protein</fullName>
    </submittedName>
</protein>
<dbReference type="RefSeq" id="WP_006550333.1">
    <property type="nucleotide sequence ID" value="NZ_AHBW01000026.1"/>
</dbReference>
<accession>H0JL78</accession>
<proteinExistence type="predicted"/>
<evidence type="ECO:0000313" key="2">
    <source>
        <dbReference type="Proteomes" id="UP000005064"/>
    </source>
</evidence>
<name>H0JL78_9NOCA</name>